<evidence type="ECO:0000256" key="1">
    <source>
        <dbReference type="SAM" id="MobiDB-lite"/>
    </source>
</evidence>
<reference evidence="3" key="1">
    <citation type="submission" date="2021-01" db="EMBL/GenBank/DDBJ databases">
        <authorList>
            <person name="Corre E."/>
            <person name="Pelletier E."/>
            <person name="Niang G."/>
            <person name="Scheremetjew M."/>
            <person name="Finn R."/>
            <person name="Kale V."/>
            <person name="Holt S."/>
            <person name="Cochrane G."/>
            <person name="Meng A."/>
            <person name="Brown T."/>
            <person name="Cohen L."/>
        </authorList>
    </citation>
    <scope>NUCLEOTIDE SEQUENCE</scope>
    <source>
        <strain evidence="3">CCMP1243</strain>
    </source>
</reference>
<dbReference type="GO" id="GO:0005634">
    <property type="term" value="C:nucleus"/>
    <property type="evidence" value="ECO:0007669"/>
    <property type="project" value="TreeGrafter"/>
</dbReference>
<sequence length="578" mass="64181">MAGASASSSSSSSSKRRKRRKRSWDDEPRVVVSGVDEARCLRVLRNPEDWVCADSGTTDSVWLCLADGQVLTASAFQSRCLARRPATVFGLKLCEDESLVAWWGGGERRALRTAPVDEVDNNQGQLQALRAALDHMYGRSERVTRSGRRISAAEPAASSTGKLGKFFDAKLRLRRFDEDQLRTAVFHWTNQCAAKCFASWKLLKAIQRAELEHPSTPVKASRSDQTRIVSPCGLRNLGNTCYMNSVVQALAALPALSQLVAQHSHSRGGGAQPLTKTATSEQGARRLTDELDKVFSSLASQKLIRFTPDGLLNFIWELSHEFHGFRQHDAEELLICILSKLETEIGPAFQQSFGGSLQQRIEWGTKGISKTEISFLGQWSIDIPEESHSTSARARGALVVCSLYDCLDQATGDEVLTGDNMYEVKPGTRVHAVKRTLLHRLPEVLIIHINRTAWRKGTCKIQTSVDFPLDQLDLRKYATPLNHGSSCTYQCYAVIEHHGRSMNNGHFTAYARKPEGTVVLSQKGPNSPRRTSSEWFHFNDSRVAPCSSEIVQQAQAYILFYQKLTPATSVGIHHELAT</sequence>
<organism evidence="3">
    <name type="scientific">Rhizochromulina marina</name>
    <dbReference type="NCBI Taxonomy" id="1034831"/>
    <lineage>
        <taxon>Eukaryota</taxon>
        <taxon>Sar</taxon>
        <taxon>Stramenopiles</taxon>
        <taxon>Ochrophyta</taxon>
        <taxon>Dictyochophyceae</taxon>
        <taxon>Rhizochromulinales</taxon>
        <taxon>Rhizochromulina</taxon>
    </lineage>
</organism>
<dbReference type="InterPro" id="IPR028889">
    <property type="entry name" value="USP"/>
</dbReference>
<dbReference type="SUPFAM" id="SSF54001">
    <property type="entry name" value="Cysteine proteinases"/>
    <property type="match status" value="1"/>
</dbReference>
<feature type="domain" description="USP" evidence="2">
    <location>
        <begin position="232"/>
        <end position="564"/>
    </location>
</feature>
<dbReference type="GO" id="GO:0005829">
    <property type="term" value="C:cytosol"/>
    <property type="evidence" value="ECO:0007669"/>
    <property type="project" value="TreeGrafter"/>
</dbReference>
<dbReference type="PROSITE" id="PS00972">
    <property type="entry name" value="USP_1"/>
    <property type="match status" value="1"/>
</dbReference>
<protein>
    <recommendedName>
        <fullName evidence="2">USP domain-containing protein</fullName>
    </recommendedName>
</protein>
<evidence type="ECO:0000313" key="3">
    <source>
        <dbReference type="EMBL" id="CAD9678057.1"/>
    </source>
</evidence>
<dbReference type="PANTHER" id="PTHR24006:SF823">
    <property type="entry name" value="UBIQUITIN CARBOXYL-TERMINAL HYDROLASE"/>
    <property type="match status" value="1"/>
</dbReference>
<dbReference type="PANTHER" id="PTHR24006">
    <property type="entry name" value="UBIQUITIN CARBOXYL-TERMINAL HYDROLASE"/>
    <property type="match status" value="1"/>
</dbReference>
<gene>
    <name evidence="3" type="ORF">RMAR1173_LOCUS7027</name>
</gene>
<dbReference type="CDD" id="cd02257">
    <property type="entry name" value="Peptidase_C19"/>
    <property type="match status" value="1"/>
</dbReference>
<feature type="compositionally biased region" description="Low complexity" evidence="1">
    <location>
        <begin position="1"/>
        <end position="13"/>
    </location>
</feature>
<dbReference type="PROSITE" id="PS50235">
    <property type="entry name" value="USP_3"/>
    <property type="match status" value="1"/>
</dbReference>
<proteinExistence type="predicted"/>
<dbReference type="Pfam" id="PF00443">
    <property type="entry name" value="UCH"/>
    <property type="match status" value="1"/>
</dbReference>
<dbReference type="EMBL" id="HBHJ01010772">
    <property type="protein sequence ID" value="CAD9678057.1"/>
    <property type="molecule type" value="Transcribed_RNA"/>
</dbReference>
<accession>A0A7S2RQP4</accession>
<dbReference type="InterPro" id="IPR001394">
    <property type="entry name" value="Peptidase_C19_UCH"/>
</dbReference>
<name>A0A7S2RQP4_9STRA</name>
<dbReference type="InterPro" id="IPR038765">
    <property type="entry name" value="Papain-like_cys_pep_sf"/>
</dbReference>
<dbReference type="Gene3D" id="3.90.70.10">
    <property type="entry name" value="Cysteine proteinases"/>
    <property type="match status" value="1"/>
</dbReference>
<dbReference type="InterPro" id="IPR018200">
    <property type="entry name" value="USP_CS"/>
</dbReference>
<dbReference type="GO" id="GO:0004843">
    <property type="term" value="F:cysteine-type deubiquitinase activity"/>
    <property type="evidence" value="ECO:0007669"/>
    <property type="project" value="InterPro"/>
</dbReference>
<feature type="region of interest" description="Disordered" evidence="1">
    <location>
        <begin position="1"/>
        <end position="25"/>
    </location>
</feature>
<dbReference type="InterPro" id="IPR050164">
    <property type="entry name" value="Peptidase_C19"/>
</dbReference>
<evidence type="ECO:0000259" key="2">
    <source>
        <dbReference type="PROSITE" id="PS50235"/>
    </source>
</evidence>
<dbReference type="GO" id="GO:0016579">
    <property type="term" value="P:protein deubiquitination"/>
    <property type="evidence" value="ECO:0007669"/>
    <property type="project" value="InterPro"/>
</dbReference>
<dbReference type="AlphaFoldDB" id="A0A7S2RQP4"/>